<evidence type="ECO:0000256" key="1">
    <source>
        <dbReference type="SAM" id="MobiDB-lite"/>
    </source>
</evidence>
<evidence type="ECO:0000313" key="3">
    <source>
        <dbReference type="Proteomes" id="UP000887566"/>
    </source>
</evidence>
<feature type="domain" description="C2H2-type" evidence="2">
    <location>
        <begin position="86"/>
        <end position="106"/>
    </location>
</feature>
<keyword evidence="3" id="KW-1185">Reference proteome</keyword>
<evidence type="ECO:0000313" key="4">
    <source>
        <dbReference type="WBParaSite" id="PSAMB.scaffold14688size1809.g36178.t1"/>
    </source>
</evidence>
<reference evidence="4" key="1">
    <citation type="submission" date="2022-11" db="UniProtKB">
        <authorList>
            <consortium name="WormBaseParasite"/>
        </authorList>
    </citation>
    <scope>IDENTIFICATION</scope>
</reference>
<dbReference type="Proteomes" id="UP000887566">
    <property type="component" value="Unplaced"/>
</dbReference>
<name>A0A914V271_9BILA</name>
<feature type="region of interest" description="Disordered" evidence="1">
    <location>
        <begin position="322"/>
        <end position="367"/>
    </location>
</feature>
<dbReference type="Pfam" id="PF25429">
    <property type="entry name" value="zf-POGZ"/>
    <property type="match status" value="1"/>
</dbReference>
<dbReference type="WBParaSite" id="PSAMB.scaffold14688size1809.g36178.t1">
    <property type="protein sequence ID" value="PSAMB.scaffold14688size1809.g36178.t1"/>
    <property type="gene ID" value="PSAMB.scaffold14688size1809.g36178"/>
</dbReference>
<evidence type="ECO:0000259" key="2">
    <source>
        <dbReference type="PROSITE" id="PS00028"/>
    </source>
</evidence>
<dbReference type="GO" id="GO:0003677">
    <property type="term" value="F:DNA binding"/>
    <property type="evidence" value="ECO:0007669"/>
    <property type="project" value="UniProtKB-KW"/>
</dbReference>
<sequence>MGLVHQHPDAPYWCRKCRFRSSLHRDVLYHFVKEHHGTLTLICPLCLWMMDARLGVSNSRTTVINVADFVNHMQMHDERQAEKLACGRCLLTFAREADLLRHKVQHSKISSKSDVVPIPFVAGAPKPLATVERREFPCRRLLRAAVRTLTLSEGVCIECRRPMDSEAHYRPAPISCMVCPFVTTCNNSYENHVCDHARGSQAKPSNVFHRTEPLLLSVGTCACGFSSVRGNVLASHVALCVDSFDTVMLQKSVKEVPDTGPCPPAPLLTLKHLRLKPTCLELLDQWAKPLVNERDCAYTLTIERELALRAAECSSPDTSLSSSAFSGSLSPPPQLLRSLASPMRNSAKKRPLMNSGEKHKAKLPKHG</sequence>
<dbReference type="InterPro" id="IPR013087">
    <property type="entry name" value="Znf_C2H2_type"/>
</dbReference>
<dbReference type="InterPro" id="IPR057618">
    <property type="entry name" value="Znf_POGZ/Z280C-D-like"/>
</dbReference>
<dbReference type="SMART" id="SM00355">
    <property type="entry name" value="ZnF_C2H2"/>
    <property type="match status" value="4"/>
</dbReference>
<accession>A0A914V271</accession>
<dbReference type="PROSITE" id="PS00028">
    <property type="entry name" value="ZINC_FINGER_C2H2_1"/>
    <property type="match status" value="1"/>
</dbReference>
<feature type="compositionally biased region" description="Low complexity" evidence="1">
    <location>
        <begin position="322"/>
        <end position="342"/>
    </location>
</feature>
<protein>
    <submittedName>
        <fullName evidence="4">C2H2-type domain-containing protein</fullName>
    </submittedName>
</protein>
<proteinExistence type="predicted"/>
<dbReference type="AlphaFoldDB" id="A0A914V271"/>
<organism evidence="3 4">
    <name type="scientific">Plectus sambesii</name>
    <dbReference type="NCBI Taxonomy" id="2011161"/>
    <lineage>
        <taxon>Eukaryota</taxon>
        <taxon>Metazoa</taxon>
        <taxon>Ecdysozoa</taxon>
        <taxon>Nematoda</taxon>
        <taxon>Chromadorea</taxon>
        <taxon>Plectida</taxon>
        <taxon>Plectina</taxon>
        <taxon>Plectoidea</taxon>
        <taxon>Plectidae</taxon>
        <taxon>Plectus</taxon>
    </lineage>
</organism>